<evidence type="ECO:0000313" key="2">
    <source>
        <dbReference type="Proteomes" id="UP000230184"/>
    </source>
</evidence>
<name>A0A2M6YTM6_9BACT</name>
<dbReference type="EMBL" id="PEWY01000110">
    <property type="protein sequence ID" value="PIU36868.1"/>
    <property type="molecule type" value="Genomic_DNA"/>
</dbReference>
<organism evidence="1 2">
    <name type="scientific">Candidatus Roizmanbacteria bacterium CG07_land_8_20_14_0_80_34_15</name>
    <dbReference type="NCBI Taxonomy" id="1974849"/>
    <lineage>
        <taxon>Bacteria</taxon>
        <taxon>Candidatus Roizmaniibacteriota</taxon>
    </lineage>
</organism>
<reference evidence="2" key="1">
    <citation type="submission" date="2017-09" db="EMBL/GenBank/DDBJ databases">
        <title>Depth-based differentiation of microbial function through sediment-hosted aquifers and enrichment of novel symbionts in the deep terrestrial subsurface.</title>
        <authorList>
            <person name="Probst A.J."/>
            <person name="Ladd B."/>
            <person name="Jarett J.K."/>
            <person name="Geller-Mcgrath D.E."/>
            <person name="Sieber C.M.K."/>
            <person name="Emerson J.B."/>
            <person name="Anantharaman K."/>
            <person name="Thomas B.C."/>
            <person name="Malmstrom R."/>
            <person name="Stieglmeier M."/>
            <person name="Klingl A."/>
            <person name="Woyke T."/>
            <person name="Ryan C.M."/>
            <person name="Banfield J.F."/>
        </authorList>
    </citation>
    <scope>NUCLEOTIDE SEQUENCE [LARGE SCALE GENOMIC DNA]</scope>
</reference>
<accession>A0A2M6YTM6</accession>
<dbReference type="AlphaFoldDB" id="A0A2M6YTM6"/>
<gene>
    <name evidence="1" type="ORF">COT02_03810</name>
</gene>
<proteinExistence type="predicted"/>
<dbReference type="SUPFAM" id="SSF56784">
    <property type="entry name" value="HAD-like"/>
    <property type="match status" value="1"/>
</dbReference>
<comment type="caution">
    <text evidence="1">The sequence shown here is derived from an EMBL/GenBank/DDBJ whole genome shotgun (WGS) entry which is preliminary data.</text>
</comment>
<dbReference type="Gene3D" id="3.40.50.1000">
    <property type="entry name" value="HAD superfamily/HAD-like"/>
    <property type="match status" value="1"/>
</dbReference>
<dbReference type="Proteomes" id="UP000230184">
    <property type="component" value="Unassembled WGS sequence"/>
</dbReference>
<dbReference type="InterPro" id="IPR036412">
    <property type="entry name" value="HAD-like_sf"/>
</dbReference>
<dbReference type="InterPro" id="IPR023214">
    <property type="entry name" value="HAD_sf"/>
</dbReference>
<protein>
    <submittedName>
        <fullName evidence="1">Uncharacterized protein</fullName>
    </submittedName>
</protein>
<evidence type="ECO:0000313" key="1">
    <source>
        <dbReference type="EMBL" id="PIU36868.1"/>
    </source>
</evidence>
<sequence length="172" mass="19904">MKIRILVFTEGTVLMHALAKGVSREERVKQSQNIIAQFKVRPGSVRDFKNYIPVGNAVEKLNSWKQQGAEIIYLTSRKIKSEIETIKKILSKNNFPDFKNLYFRKQGEKYKNVAEKLLPDVFVEDDCESIGGEKEMVYPHIKKELKSKIKSVVIKEFEGIDNLPIDITLFRN</sequence>